<feature type="region of interest" description="Disordered" evidence="1">
    <location>
        <begin position="166"/>
        <end position="198"/>
    </location>
</feature>
<evidence type="ECO:0000313" key="3">
    <source>
        <dbReference type="Proteomes" id="UP000092600"/>
    </source>
</evidence>
<feature type="region of interest" description="Disordered" evidence="1">
    <location>
        <begin position="1"/>
        <end position="97"/>
    </location>
</feature>
<feature type="region of interest" description="Disordered" evidence="1">
    <location>
        <begin position="364"/>
        <end position="390"/>
    </location>
</feature>
<reference evidence="2 3" key="1">
    <citation type="journal article" date="2016" name="DNA Res.">
        <title>The draft genome of MD-2 pineapple using hybrid error correction of long reads.</title>
        <authorList>
            <person name="Redwan R.M."/>
            <person name="Saidin A."/>
            <person name="Kumar S.V."/>
        </authorList>
    </citation>
    <scope>NUCLEOTIDE SEQUENCE [LARGE SCALE GENOMIC DNA]</scope>
    <source>
        <strain evidence="3">cv. MD2</strain>
        <tissue evidence="2">Leaf</tissue>
    </source>
</reference>
<dbReference type="PANTHER" id="PTHR35707:SF1">
    <property type="entry name" value="SPC7 KINETOCHORE PROTEIN DOMAIN-CONTAINING PROTEIN"/>
    <property type="match status" value="1"/>
</dbReference>
<feature type="region of interest" description="Disordered" evidence="1">
    <location>
        <begin position="130"/>
        <end position="151"/>
    </location>
</feature>
<gene>
    <name evidence="2" type="ORF">ACMD2_16084</name>
</gene>
<feature type="compositionally biased region" description="Basic and acidic residues" evidence="1">
    <location>
        <begin position="1"/>
        <end position="13"/>
    </location>
</feature>
<evidence type="ECO:0000313" key="2">
    <source>
        <dbReference type="EMBL" id="OAY67475.1"/>
    </source>
</evidence>
<proteinExistence type="predicted"/>
<evidence type="ECO:0000256" key="1">
    <source>
        <dbReference type="SAM" id="MobiDB-lite"/>
    </source>
</evidence>
<dbReference type="STRING" id="4615.A0A199US70"/>
<dbReference type="AlphaFoldDB" id="A0A199US70"/>
<protein>
    <submittedName>
        <fullName evidence="2">Uncharacterized protein</fullName>
    </submittedName>
</protein>
<organism evidence="2 3">
    <name type="scientific">Ananas comosus</name>
    <name type="common">Pineapple</name>
    <name type="synonym">Ananas ananas</name>
    <dbReference type="NCBI Taxonomy" id="4615"/>
    <lineage>
        <taxon>Eukaryota</taxon>
        <taxon>Viridiplantae</taxon>
        <taxon>Streptophyta</taxon>
        <taxon>Embryophyta</taxon>
        <taxon>Tracheophyta</taxon>
        <taxon>Spermatophyta</taxon>
        <taxon>Magnoliopsida</taxon>
        <taxon>Liliopsida</taxon>
        <taxon>Poales</taxon>
        <taxon>Bromeliaceae</taxon>
        <taxon>Bromelioideae</taxon>
        <taxon>Ananas</taxon>
    </lineage>
</organism>
<name>A0A199US70_ANACO</name>
<sequence>MDNREGREHRSAGELDDETIARRRSRRVSFAETTAVHVFDREDDLETPPESRGGGAASAPAAGVHVDQCDSDDSRGSAREEEEEGEEEDDGEEDDVEPVRFIRDMDLLSPGSAVGSVTSNDDENFFGPVSTSFIRSGRPSDSGMSEDSNHDITLDSTAFSLHFRSIAPPDDRSANSAGSLRTPTTDTVPTSSRNLGEPAGFKKIFANSKLSDGKASANRDGFSDMSLVADNPSRYDYGRLSPTLEALLNEVNQTMMSSPSKNELGIDASDHHIDEFVHGKDYVKGDHHLDVHISMGTRMTTAADQIDNDKHLSVREAQSPVSKSVVKKSQDYFKDVREAIPSETATSTAENAVVPSPPYRAFRSKVTSQSNDLHQSAFEDQQSGSKYNTYSSPQSAVPALVLKDGQQIVEAENGMRTPKDIIQAFQSPFKGSVSSLRAKREQLFVDSVALLRSPIRSFSLKTELLRHDERISAIKDRMSKRRMPGTPINGNSKLMLIEKSPVRLEREYISEKMAAGHQSKTSQAPDMLHKVSDQDIQSLQESTSKDFDLVGRKRRLELKTGAKEDRAGKIIRREESPTFSPNHRVSPRRVEYDNEVQIEGPSMQKDWTNLDNLEDLLGELQRAIKYDRLSTSLRNHDRLGDQQPQRVVEARLLQVKLLYEQAKLQLNRLKLDKLRNKAQLIQFGVQECSTLKWKISQLSLPSTKSTETTNNHCYSISCTSSSKNQEELDRVTLMRHEKKVLEQKTELLTKSLEVFCKIKESLSCDRVIKVATENLRMRNCCRRIHQDLQLWKLSDIVRTQDQREIVLNYCNFLFLSATYPSEPSELQIEIRRSQTTQPPKVLDEILAAVKSLQSGRPVILKLCRLISNLVRSSSN</sequence>
<comment type="caution">
    <text evidence="2">The sequence shown here is derived from an EMBL/GenBank/DDBJ whole genome shotgun (WGS) entry which is preliminary data.</text>
</comment>
<accession>A0A199US70</accession>
<dbReference type="Proteomes" id="UP000092600">
    <property type="component" value="Unassembled WGS sequence"/>
</dbReference>
<dbReference type="EMBL" id="LSRQ01005542">
    <property type="protein sequence ID" value="OAY67475.1"/>
    <property type="molecule type" value="Genomic_DNA"/>
</dbReference>
<feature type="compositionally biased region" description="Acidic residues" evidence="1">
    <location>
        <begin position="80"/>
        <end position="96"/>
    </location>
</feature>
<dbReference type="PANTHER" id="PTHR35707">
    <property type="entry name" value="OS06G0608100 PROTEIN"/>
    <property type="match status" value="1"/>
</dbReference>
<feature type="compositionally biased region" description="Polar residues" evidence="1">
    <location>
        <begin position="365"/>
        <end position="390"/>
    </location>
</feature>
<feature type="compositionally biased region" description="Polar residues" evidence="1">
    <location>
        <begin position="174"/>
        <end position="194"/>
    </location>
</feature>